<keyword evidence="2" id="KW-1185">Reference proteome</keyword>
<dbReference type="AlphaFoldDB" id="A0A3B3DVT4"/>
<dbReference type="PaxDb" id="30732-ENSOMEP00000033554"/>
<evidence type="ECO:0000313" key="2">
    <source>
        <dbReference type="Proteomes" id="UP000261560"/>
    </source>
</evidence>
<evidence type="ECO:0000313" key="1">
    <source>
        <dbReference type="Ensembl" id="ENSOMEP00000033554.1"/>
    </source>
</evidence>
<name>A0A3B3DVT4_ORYME</name>
<sequence length="108" mass="12574">MRCTPPSVYGPSHEERSIFLQVPAVASSVHPRDLEDPFLLRKGVNFVNIYPCGTSVHLRWRMDAYFVHPFKPRNLTGVDLFLQPRPHPHSFNWHCGLQHTRTRCQIKV</sequence>
<reference evidence="1" key="1">
    <citation type="submission" date="2025-08" db="UniProtKB">
        <authorList>
            <consortium name="Ensembl"/>
        </authorList>
    </citation>
    <scope>IDENTIFICATION</scope>
</reference>
<protein>
    <submittedName>
        <fullName evidence="1">Uncharacterized protein</fullName>
    </submittedName>
</protein>
<proteinExistence type="predicted"/>
<dbReference type="Proteomes" id="UP000261560">
    <property type="component" value="Unplaced"/>
</dbReference>
<accession>A0A3B3DVT4</accession>
<reference evidence="1" key="2">
    <citation type="submission" date="2025-09" db="UniProtKB">
        <authorList>
            <consortium name="Ensembl"/>
        </authorList>
    </citation>
    <scope>IDENTIFICATION</scope>
</reference>
<dbReference type="Ensembl" id="ENSOMET00000026772.1">
    <property type="protein sequence ID" value="ENSOMEP00000033554.1"/>
    <property type="gene ID" value="ENSOMEG00000019622.1"/>
</dbReference>
<organism evidence="1 2">
    <name type="scientific">Oryzias melastigma</name>
    <name type="common">Marine medaka</name>
    <dbReference type="NCBI Taxonomy" id="30732"/>
    <lineage>
        <taxon>Eukaryota</taxon>
        <taxon>Metazoa</taxon>
        <taxon>Chordata</taxon>
        <taxon>Craniata</taxon>
        <taxon>Vertebrata</taxon>
        <taxon>Euteleostomi</taxon>
        <taxon>Actinopterygii</taxon>
        <taxon>Neopterygii</taxon>
        <taxon>Teleostei</taxon>
        <taxon>Neoteleostei</taxon>
        <taxon>Acanthomorphata</taxon>
        <taxon>Ovalentaria</taxon>
        <taxon>Atherinomorphae</taxon>
        <taxon>Beloniformes</taxon>
        <taxon>Adrianichthyidae</taxon>
        <taxon>Oryziinae</taxon>
        <taxon>Oryzias</taxon>
    </lineage>
</organism>